<keyword evidence="8 10" id="KW-0131">Cell cycle</keyword>
<keyword evidence="14" id="KW-1185">Reference proteome</keyword>
<keyword evidence="4 10" id="KW-0808">Transferase</keyword>
<comment type="pathway">
    <text evidence="10">Cell wall biogenesis; peptidoglycan biosynthesis.</text>
</comment>
<gene>
    <name evidence="10" type="primary">murG</name>
    <name evidence="13" type="ORF">HDG69_001478</name>
</gene>
<keyword evidence="6 10" id="KW-0573">Peptidoglycan synthesis</keyword>
<feature type="domain" description="Glycosyltransferase family 28 N-terminal" evidence="11">
    <location>
        <begin position="9"/>
        <end position="148"/>
    </location>
</feature>
<evidence type="ECO:0000256" key="5">
    <source>
        <dbReference type="ARBA" id="ARBA00022960"/>
    </source>
</evidence>
<feature type="binding site" evidence="10">
    <location>
        <begin position="16"/>
        <end position="18"/>
    </location>
    <ligand>
        <name>UDP-N-acetyl-alpha-D-glucosamine</name>
        <dbReference type="ChEBI" id="CHEBI:57705"/>
    </ligand>
</feature>
<organism evidence="13 14">
    <name type="scientific">Isoptericola halotolerans</name>
    <dbReference type="NCBI Taxonomy" id="300560"/>
    <lineage>
        <taxon>Bacteria</taxon>
        <taxon>Bacillati</taxon>
        <taxon>Actinomycetota</taxon>
        <taxon>Actinomycetes</taxon>
        <taxon>Micrococcales</taxon>
        <taxon>Promicromonosporaceae</taxon>
        <taxon>Isoptericola</taxon>
    </lineage>
</organism>
<name>A0ABX2A247_9MICO</name>
<dbReference type="GO" id="GO:0016757">
    <property type="term" value="F:glycosyltransferase activity"/>
    <property type="evidence" value="ECO:0007669"/>
    <property type="project" value="UniProtKB-KW"/>
</dbReference>
<evidence type="ECO:0000313" key="14">
    <source>
        <dbReference type="Proteomes" id="UP000757540"/>
    </source>
</evidence>
<dbReference type="Pfam" id="PF03033">
    <property type="entry name" value="Glyco_transf_28"/>
    <property type="match status" value="1"/>
</dbReference>
<protein>
    <recommendedName>
        <fullName evidence="10">UDP-N-acetylglucosamine--N-acetylmuramyl-(pentapeptide) pyrophosphoryl-undecaprenol N-acetylglucosamine transferase</fullName>
        <ecNumber evidence="10">2.4.1.227</ecNumber>
    </recommendedName>
    <alternativeName>
        <fullName evidence="10">Undecaprenyl-PP-MurNAc-pentapeptide-UDPGlcNAc GlcNAc transferase</fullName>
    </alternativeName>
</protein>
<feature type="binding site" evidence="10">
    <location>
        <position position="207"/>
    </location>
    <ligand>
        <name>UDP-N-acetyl-alpha-D-glucosamine</name>
        <dbReference type="ChEBI" id="CHEBI:57705"/>
    </ligand>
</feature>
<evidence type="ECO:0000313" key="13">
    <source>
        <dbReference type="EMBL" id="NOV96925.1"/>
    </source>
</evidence>
<sequence>MNSSSVRSVVLAGGGTAGHVNPLLAVADELRAREPEASFLVLGTASGLEAELVPARGYELREVPRVPLPRRPSVDLLRLPGRLGVAVRAAEAAIDEIDAQAVVGFGGYVSTPAYLAARRRGVPVVIHEQNARPGLANRLGARWAAAVATTFEQTALPGATCVGLPLRAEIAALVDARQDDAVAARARAADVLGLDPSLPTLLVTGGSSGAVRVNEAVAGAAGALLGAGVQVLHLTGKGKDAAVRDVVDRAVAAGGHEASRYQVREYLPEMHEALAACDLVVARSGAGTVCELAALGLPAVYVPLPVGNGEQRLNAAGVVGAGGGLLVEDAQFDAAWVADYVPGLVVDADRLGPMADAARSVGVRDAAARVADLVAGAVAGRAR</sequence>
<evidence type="ECO:0000256" key="8">
    <source>
        <dbReference type="ARBA" id="ARBA00023306"/>
    </source>
</evidence>
<keyword evidence="5 10" id="KW-0133">Cell shape</keyword>
<evidence type="ECO:0000256" key="10">
    <source>
        <dbReference type="HAMAP-Rule" id="MF_00033"/>
    </source>
</evidence>
<keyword evidence="7 10" id="KW-0472">Membrane</keyword>
<accession>A0ABX2A247</accession>
<keyword evidence="2 10" id="KW-0132">Cell division</keyword>
<dbReference type="InterPro" id="IPR006009">
    <property type="entry name" value="GlcNAc_MurG"/>
</dbReference>
<keyword evidence="13" id="KW-0436">Ligase</keyword>
<evidence type="ECO:0000256" key="7">
    <source>
        <dbReference type="ARBA" id="ARBA00023136"/>
    </source>
</evidence>
<comment type="catalytic activity">
    <reaction evidence="10">
        <text>di-trans,octa-cis-undecaprenyl diphospho-N-acetyl-alpha-D-muramoyl-L-alanyl-D-glutamyl-meso-2,6-diaminopimeloyl-D-alanyl-D-alanine + UDP-N-acetyl-alpha-D-glucosamine = di-trans,octa-cis-undecaprenyl diphospho-[N-acetyl-alpha-D-glucosaminyl-(1-&gt;4)]-N-acetyl-alpha-D-muramoyl-L-alanyl-D-glutamyl-meso-2,6-diaminopimeloyl-D-alanyl-D-alanine + UDP + H(+)</text>
        <dbReference type="Rhea" id="RHEA:31227"/>
        <dbReference type="ChEBI" id="CHEBI:15378"/>
        <dbReference type="ChEBI" id="CHEBI:57705"/>
        <dbReference type="ChEBI" id="CHEBI:58223"/>
        <dbReference type="ChEBI" id="CHEBI:61387"/>
        <dbReference type="ChEBI" id="CHEBI:61388"/>
        <dbReference type="EC" id="2.4.1.227"/>
    </reaction>
</comment>
<evidence type="ECO:0000259" key="12">
    <source>
        <dbReference type="Pfam" id="PF04101"/>
    </source>
</evidence>
<dbReference type="Pfam" id="PF04101">
    <property type="entry name" value="Glyco_tran_28_C"/>
    <property type="match status" value="1"/>
</dbReference>
<dbReference type="PANTHER" id="PTHR21015:SF22">
    <property type="entry name" value="GLYCOSYLTRANSFERASE"/>
    <property type="match status" value="1"/>
</dbReference>
<dbReference type="Gene3D" id="3.40.50.2000">
    <property type="entry name" value="Glycogen Phosphorylase B"/>
    <property type="match status" value="2"/>
</dbReference>
<feature type="binding site" evidence="10">
    <location>
        <position position="311"/>
    </location>
    <ligand>
        <name>UDP-N-acetyl-alpha-D-glucosamine</name>
        <dbReference type="ChEBI" id="CHEBI:57705"/>
    </ligand>
</feature>
<dbReference type="EC" id="2.4.1.227" evidence="10"/>
<dbReference type="Proteomes" id="UP000757540">
    <property type="component" value="Unassembled WGS sequence"/>
</dbReference>
<evidence type="ECO:0000256" key="9">
    <source>
        <dbReference type="ARBA" id="ARBA00023316"/>
    </source>
</evidence>
<evidence type="ECO:0000256" key="6">
    <source>
        <dbReference type="ARBA" id="ARBA00022984"/>
    </source>
</evidence>
<keyword evidence="1 10" id="KW-1003">Cell membrane</keyword>
<comment type="subcellular location">
    <subcellularLocation>
        <location evidence="10">Cell membrane</location>
        <topology evidence="10">Peripheral membrane protein</topology>
        <orientation evidence="10">Cytoplasmic side</orientation>
    </subcellularLocation>
</comment>
<reference evidence="13 14" key="1">
    <citation type="submission" date="2020-05" db="EMBL/GenBank/DDBJ databases">
        <title>Genomic Encyclopedia of Type Strains, Phase III (KMG-III): the genomes of soil and plant-associated and newly described type strains.</title>
        <authorList>
            <person name="Whitman W."/>
        </authorList>
    </citation>
    <scope>NUCLEOTIDE SEQUENCE [LARGE SCALE GENOMIC DNA]</scope>
    <source>
        <strain evidence="13 14">KCTC 19046</strain>
    </source>
</reference>
<evidence type="ECO:0000256" key="1">
    <source>
        <dbReference type="ARBA" id="ARBA00022475"/>
    </source>
</evidence>
<evidence type="ECO:0000256" key="3">
    <source>
        <dbReference type="ARBA" id="ARBA00022676"/>
    </source>
</evidence>
<evidence type="ECO:0000256" key="4">
    <source>
        <dbReference type="ARBA" id="ARBA00022679"/>
    </source>
</evidence>
<keyword evidence="3 10" id="KW-0328">Glycosyltransferase</keyword>
<comment type="function">
    <text evidence="10">Cell wall formation. Catalyzes the transfer of a GlcNAc subunit on undecaprenyl-pyrophosphoryl-MurNAc-pentapeptide (lipid intermediate I) to form undecaprenyl-pyrophosphoryl-MurNAc-(pentapeptide)GlcNAc (lipid intermediate II).</text>
</comment>
<dbReference type="HAMAP" id="MF_00033">
    <property type="entry name" value="MurG"/>
    <property type="match status" value="1"/>
</dbReference>
<dbReference type="SUPFAM" id="SSF53756">
    <property type="entry name" value="UDP-Glycosyltransferase/glycogen phosphorylase"/>
    <property type="match status" value="1"/>
</dbReference>
<feature type="domain" description="Glycosyl transferase family 28 C-terminal" evidence="12">
    <location>
        <begin position="200"/>
        <end position="369"/>
    </location>
</feature>
<dbReference type="PANTHER" id="PTHR21015">
    <property type="entry name" value="UDP-N-ACETYLGLUCOSAMINE--N-ACETYLMURAMYL-(PENTAPEPTIDE) PYROPHOSPHORYL-UNDECAPRENOL N-ACETYLGLUCOSAMINE TRANSFERASE 1"/>
    <property type="match status" value="1"/>
</dbReference>
<feature type="binding site" evidence="10">
    <location>
        <position position="167"/>
    </location>
    <ligand>
        <name>UDP-N-acetyl-alpha-D-glucosamine</name>
        <dbReference type="ChEBI" id="CHEBI:57705"/>
    </ligand>
</feature>
<dbReference type="InterPro" id="IPR007235">
    <property type="entry name" value="Glyco_trans_28_C"/>
</dbReference>
<proteinExistence type="inferred from homology"/>
<evidence type="ECO:0000259" key="11">
    <source>
        <dbReference type="Pfam" id="PF03033"/>
    </source>
</evidence>
<dbReference type="InterPro" id="IPR004276">
    <property type="entry name" value="GlycoTrans_28_N"/>
</dbReference>
<comment type="caution">
    <text evidence="13">The sequence shown here is derived from an EMBL/GenBank/DDBJ whole genome shotgun (WGS) entry which is preliminary data.</text>
</comment>
<feature type="binding site" evidence="10">
    <location>
        <position position="130"/>
    </location>
    <ligand>
        <name>UDP-N-acetyl-alpha-D-glucosamine</name>
        <dbReference type="ChEBI" id="CHEBI:57705"/>
    </ligand>
</feature>
<dbReference type="CDD" id="cd03785">
    <property type="entry name" value="GT28_MurG"/>
    <property type="match status" value="1"/>
</dbReference>
<comment type="caution">
    <text evidence="10">Lacks conserved residue(s) required for the propagation of feature annotation.</text>
</comment>
<dbReference type="RefSeq" id="WP_171783040.1">
    <property type="nucleotide sequence ID" value="NZ_JABEZU010000001.1"/>
</dbReference>
<dbReference type="EMBL" id="JABEZU010000001">
    <property type="protein sequence ID" value="NOV96925.1"/>
    <property type="molecule type" value="Genomic_DNA"/>
</dbReference>
<dbReference type="GO" id="GO:0008763">
    <property type="term" value="F:UDP-N-acetylmuramate-L-alanine ligase activity"/>
    <property type="evidence" value="ECO:0007669"/>
    <property type="project" value="UniProtKB-EC"/>
</dbReference>
<comment type="similarity">
    <text evidence="10">Belongs to the glycosyltransferase 28 family. MurG subfamily.</text>
</comment>
<dbReference type="NCBIfam" id="TIGR01133">
    <property type="entry name" value="murG"/>
    <property type="match status" value="1"/>
</dbReference>
<keyword evidence="9 10" id="KW-0961">Cell wall biogenesis/degradation</keyword>
<evidence type="ECO:0000256" key="2">
    <source>
        <dbReference type="ARBA" id="ARBA00022618"/>
    </source>
</evidence>